<dbReference type="PANTHER" id="PTHR23111">
    <property type="entry name" value="ZINC FINGER PROTEIN"/>
    <property type="match status" value="1"/>
</dbReference>
<feature type="region of interest" description="Disordered" evidence="1">
    <location>
        <begin position="48"/>
        <end position="69"/>
    </location>
</feature>
<dbReference type="EMBL" id="AMZH03004205">
    <property type="protein sequence ID" value="RRT69865.1"/>
    <property type="molecule type" value="Genomic_DNA"/>
</dbReference>
<sequence length="378" mass="42748">MHRLLSALRVQTRGSLRRLAHFLRPSERLLSDPRLGFVCEEIRSLDNLPATPPRRPEESSTPARGRGAGGVVEVSHPWPEWVQLMEHLLRKGYLDRSALRVGDASSSSSLSASKDSNLIRTACLYFARYRYLSRRDIHIIGQCGCPSIDRKVVNSGKRLRAHVGIPEGDVSAELFLRDQNYEVGRTVDVMRILLTYGLDIITGCNYINFRKNSVCLRCAWKRPKAINNGDFVRSEHDSQIDNRSHSFSFVRDSDIDAKKLMTQKEDSDFWRSSEDECSDYGDDRSNLWKGFNDFPIIGGRTAISQDATARRRWKEKMSKRCLDPSGECVEESDHDVASVTPSSDMDLDMDVDNCSSEDDTAEWFGSGKLSGRFPKSSV</sequence>
<dbReference type="PANTHER" id="PTHR23111:SF23">
    <property type="entry name" value="RAN BP2_NZF ZINC FINGER-LIKE SUPERFAMILY PROTEIN"/>
    <property type="match status" value="1"/>
</dbReference>
<proteinExistence type="predicted"/>
<comment type="caution">
    <text evidence="2">The sequence shown here is derived from an EMBL/GenBank/DDBJ whole genome shotgun (WGS) entry which is preliminary data.</text>
</comment>
<protein>
    <submittedName>
        <fullName evidence="2">Uncharacterized protein</fullName>
    </submittedName>
</protein>
<dbReference type="GO" id="GO:0003729">
    <property type="term" value="F:mRNA binding"/>
    <property type="evidence" value="ECO:0007669"/>
    <property type="project" value="TreeGrafter"/>
</dbReference>
<reference evidence="2 3" key="1">
    <citation type="journal article" date="2014" name="Agronomy (Basel)">
        <title>A Draft Genome Sequence for Ensete ventricosum, the Drought-Tolerant Tree Against Hunger.</title>
        <authorList>
            <person name="Harrison J."/>
            <person name="Moore K.A."/>
            <person name="Paszkiewicz K."/>
            <person name="Jones T."/>
            <person name="Grant M."/>
            <person name="Ambacheew D."/>
            <person name="Muzemil S."/>
            <person name="Studholme D.J."/>
        </authorList>
    </citation>
    <scope>NUCLEOTIDE SEQUENCE [LARGE SCALE GENOMIC DNA]</scope>
</reference>
<evidence type="ECO:0000313" key="3">
    <source>
        <dbReference type="Proteomes" id="UP000287651"/>
    </source>
</evidence>
<dbReference type="GO" id="GO:0005737">
    <property type="term" value="C:cytoplasm"/>
    <property type="evidence" value="ECO:0007669"/>
    <property type="project" value="TreeGrafter"/>
</dbReference>
<feature type="compositionally biased region" description="Acidic residues" evidence="1">
    <location>
        <begin position="345"/>
        <end position="359"/>
    </location>
</feature>
<evidence type="ECO:0000313" key="2">
    <source>
        <dbReference type="EMBL" id="RRT69865.1"/>
    </source>
</evidence>
<accession>A0A427A0U4</accession>
<gene>
    <name evidence="2" type="ORF">B296_00018790</name>
</gene>
<feature type="region of interest" description="Disordered" evidence="1">
    <location>
        <begin position="324"/>
        <end position="359"/>
    </location>
</feature>
<name>A0A427A0U4_ENSVE</name>
<organism evidence="2 3">
    <name type="scientific">Ensete ventricosum</name>
    <name type="common">Abyssinian banana</name>
    <name type="synonym">Musa ensete</name>
    <dbReference type="NCBI Taxonomy" id="4639"/>
    <lineage>
        <taxon>Eukaryota</taxon>
        <taxon>Viridiplantae</taxon>
        <taxon>Streptophyta</taxon>
        <taxon>Embryophyta</taxon>
        <taxon>Tracheophyta</taxon>
        <taxon>Spermatophyta</taxon>
        <taxon>Magnoliopsida</taxon>
        <taxon>Liliopsida</taxon>
        <taxon>Zingiberales</taxon>
        <taxon>Musaceae</taxon>
        <taxon>Ensete</taxon>
    </lineage>
</organism>
<dbReference type="AlphaFoldDB" id="A0A427A0U4"/>
<evidence type="ECO:0000256" key="1">
    <source>
        <dbReference type="SAM" id="MobiDB-lite"/>
    </source>
</evidence>
<dbReference type="Proteomes" id="UP000287651">
    <property type="component" value="Unassembled WGS sequence"/>
</dbReference>